<feature type="transmembrane region" description="Helical" evidence="1">
    <location>
        <begin position="63"/>
        <end position="80"/>
    </location>
</feature>
<organism evidence="2 3">
    <name type="scientific">Sunxiuqinia dokdonensis</name>
    <dbReference type="NCBI Taxonomy" id="1409788"/>
    <lineage>
        <taxon>Bacteria</taxon>
        <taxon>Pseudomonadati</taxon>
        <taxon>Bacteroidota</taxon>
        <taxon>Bacteroidia</taxon>
        <taxon>Marinilabiliales</taxon>
        <taxon>Prolixibacteraceae</taxon>
        <taxon>Sunxiuqinia</taxon>
    </lineage>
</organism>
<dbReference type="RefSeq" id="WP_053182943.1">
    <property type="nucleotide sequence ID" value="NZ_LGIA01000149.1"/>
</dbReference>
<sequence>MEFPIAKIPQGLMNIRNKHIELPFVLPKPEKPVETPSYYTSWWFVFFSFLVIVIGSSNNSDGTIQYGLILLLFGLVWRWIESSNNKKNRKEYNEKLVEYNKSMSSYNEQIEEFTKILHIKNDLVLNHLYLFEQREDFFEKVKKPNCTVQVKKGVSEKYFLQFLQKYFPDEIFCDRGVILEDSFVSPYIPDFIFFDTDRNYLIDIEIDEPYSFESREPIHFRTKDNFTSDTRRDVFFLSCNWIVVRFSEEQIIKNPVGCCFYLAIIISVYFEEDKYKQRFKEIPDILKTKVWDYSEAKIKSKGLYREKLLLQIGVDIKLSQAIKNTISERDDDEDDLPF</sequence>
<keyword evidence="1" id="KW-1133">Transmembrane helix</keyword>
<keyword evidence="1" id="KW-0472">Membrane</keyword>
<dbReference type="OrthoDB" id="884899at2"/>
<dbReference type="Proteomes" id="UP000036958">
    <property type="component" value="Unassembled WGS sequence"/>
</dbReference>
<accession>A0A0L8V9U4</accession>
<dbReference type="AlphaFoldDB" id="A0A0L8V9U4"/>
<evidence type="ECO:0008006" key="4">
    <source>
        <dbReference type="Google" id="ProtNLM"/>
    </source>
</evidence>
<evidence type="ECO:0000313" key="2">
    <source>
        <dbReference type="EMBL" id="KOH44982.1"/>
    </source>
</evidence>
<feature type="transmembrane region" description="Helical" evidence="1">
    <location>
        <begin position="38"/>
        <end position="57"/>
    </location>
</feature>
<evidence type="ECO:0000313" key="3">
    <source>
        <dbReference type="Proteomes" id="UP000036958"/>
    </source>
</evidence>
<dbReference type="EMBL" id="LGIA01000149">
    <property type="protein sequence ID" value="KOH44982.1"/>
    <property type="molecule type" value="Genomic_DNA"/>
</dbReference>
<gene>
    <name evidence="2" type="ORF">NC99_21070</name>
</gene>
<name>A0A0L8V9U4_9BACT</name>
<dbReference type="STRING" id="1409788.NC99_21070"/>
<protein>
    <recommendedName>
        <fullName evidence="4">DUF559 domain-containing protein</fullName>
    </recommendedName>
</protein>
<keyword evidence="1" id="KW-0812">Transmembrane</keyword>
<evidence type="ECO:0000256" key="1">
    <source>
        <dbReference type="SAM" id="Phobius"/>
    </source>
</evidence>
<comment type="caution">
    <text evidence="2">The sequence shown here is derived from an EMBL/GenBank/DDBJ whole genome shotgun (WGS) entry which is preliminary data.</text>
</comment>
<keyword evidence="3" id="KW-1185">Reference proteome</keyword>
<reference evidence="3" key="1">
    <citation type="submission" date="2015-07" db="EMBL/GenBank/DDBJ databases">
        <title>Genome sequencing of Sunxiuqinia dokdonensis strain SK.</title>
        <authorList>
            <person name="Ahn S."/>
            <person name="Kim B.-C."/>
        </authorList>
    </citation>
    <scope>NUCLEOTIDE SEQUENCE [LARGE SCALE GENOMIC DNA]</scope>
    <source>
        <strain evidence="3">SK</strain>
    </source>
</reference>
<proteinExistence type="predicted"/>